<dbReference type="Proteomes" id="UP000886595">
    <property type="component" value="Unassembled WGS sequence"/>
</dbReference>
<gene>
    <name evidence="2" type="ORF">Bca52824_000862</name>
</gene>
<evidence type="ECO:0000313" key="2">
    <source>
        <dbReference type="EMBL" id="KAG2329682.1"/>
    </source>
</evidence>
<feature type="compositionally biased region" description="Polar residues" evidence="1">
    <location>
        <begin position="68"/>
        <end position="80"/>
    </location>
</feature>
<reference evidence="2 3" key="1">
    <citation type="submission" date="2020-02" db="EMBL/GenBank/DDBJ databases">
        <authorList>
            <person name="Ma Q."/>
            <person name="Huang Y."/>
            <person name="Song X."/>
            <person name="Pei D."/>
        </authorList>
    </citation>
    <scope>NUCLEOTIDE SEQUENCE [LARGE SCALE GENOMIC DNA]</scope>
    <source>
        <strain evidence="2">Sxm20200214</strain>
        <tissue evidence="2">Leaf</tissue>
    </source>
</reference>
<evidence type="ECO:0000256" key="1">
    <source>
        <dbReference type="SAM" id="MobiDB-lite"/>
    </source>
</evidence>
<comment type="caution">
    <text evidence="2">The sequence shown here is derived from an EMBL/GenBank/DDBJ whole genome shotgun (WGS) entry which is preliminary data.</text>
</comment>
<feature type="compositionally biased region" description="Basic and acidic residues" evidence="1">
    <location>
        <begin position="19"/>
        <end position="50"/>
    </location>
</feature>
<protein>
    <submittedName>
        <fullName evidence="2">Uncharacterized protein</fullName>
    </submittedName>
</protein>
<evidence type="ECO:0000313" key="3">
    <source>
        <dbReference type="Proteomes" id="UP000886595"/>
    </source>
</evidence>
<sequence>MIEGLTAKIGAVEKIVCEGWKEDHTKAGSSSDGDKAKEDRAEESKVEEISLKLTRMTTRAKAKDVQATGGSTSPKPLSTK</sequence>
<accession>A0A8X8BD87</accession>
<name>A0A8X8BD87_BRACI</name>
<keyword evidence="3" id="KW-1185">Reference proteome</keyword>
<dbReference type="AlphaFoldDB" id="A0A8X8BD87"/>
<organism evidence="2 3">
    <name type="scientific">Brassica carinata</name>
    <name type="common">Ethiopian mustard</name>
    <name type="synonym">Abyssinian cabbage</name>
    <dbReference type="NCBI Taxonomy" id="52824"/>
    <lineage>
        <taxon>Eukaryota</taxon>
        <taxon>Viridiplantae</taxon>
        <taxon>Streptophyta</taxon>
        <taxon>Embryophyta</taxon>
        <taxon>Tracheophyta</taxon>
        <taxon>Spermatophyta</taxon>
        <taxon>Magnoliopsida</taxon>
        <taxon>eudicotyledons</taxon>
        <taxon>Gunneridae</taxon>
        <taxon>Pentapetalae</taxon>
        <taxon>rosids</taxon>
        <taxon>malvids</taxon>
        <taxon>Brassicales</taxon>
        <taxon>Brassicaceae</taxon>
        <taxon>Brassiceae</taxon>
        <taxon>Brassica</taxon>
    </lineage>
</organism>
<dbReference type="EMBL" id="JAAMPC010000001">
    <property type="protein sequence ID" value="KAG2329682.1"/>
    <property type="molecule type" value="Genomic_DNA"/>
</dbReference>
<proteinExistence type="predicted"/>
<feature type="region of interest" description="Disordered" evidence="1">
    <location>
        <begin position="19"/>
        <end position="80"/>
    </location>
</feature>